<keyword evidence="4 8" id="KW-0479">Metal-binding</keyword>
<evidence type="ECO:0000313" key="10">
    <source>
        <dbReference type="EMBL" id="KAJ4827568.1"/>
    </source>
</evidence>
<dbReference type="InterPro" id="IPR002401">
    <property type="entry name" value="Cyt_P450_E_grp-I"/>
</dbReference>
<proteinExistence type="inferred from homology"/>
<gene>
    <name evidence="10" type="ORF">Tsubulata_004789</name>
</gene>
<organism evidence="10 11">
    <name type="scientific">Turnera subulata</name>
    <dbReference type="NCBI Taxonomy" id="218843"/>
    <lineage>
        <taxon>Eukaryota</taxon>
        <taxon>Viridiplantae</taxon>
        <taxon>Streptophyta</taxon>
        <taxon>Embryophyta</taxon>
        <taxon>Tracheophyta</taxon>
        <taxon>Spermatophyta</taxon>
        <taxon>Magnoliopsida</taxon>
        <taxon>eudicotyledons</taxon>
        <taxon>Gunneridae</taxon>
        <taxon>Pentapetalae</taxon>
        <taxon>rosids</taxon>
        <taxon>fabids</taxon>
        <taxon>Malpighiales</taxon>
        <taxon>Passifloraceae</taxon>
        <taxon>Turnera</taxon>
    </lineage>
</organism>
<keyword evidence="5 9" id="KW-0560">Oxidoreductase</keyword>
<dbReference type="GO" id="GO:0005506">
    <property type="term" value="F:iron ion binding"/>
    <property type="evidence" value="ECO:0007669"/>
    <property type="project" value="InterPro"/>
</dbReference>
<keyword evidence="6 8" id="KW-0408">Iron</keyword>
<accession>A0A9Q0F9V3</accession>
<dbReference type="InterPro" id="IPR017972">
    <property type="entry name" value="Cyt_P450_CS"/>
</dbReference>
<dbReference type="OrthoDB" id="1470350at2759"/>
<evidence type="ECO:0008006" key="12">
    <source>
        <dbReference type="Google" id="ProtNLM"/>
    </source>
</evidence>
<evidence type="ECO:0000313" key="11">
    <source>
        <dbReference type="Proteomes" id="UP001141552"/>
    </source>
</evidence>
<name>A0A9Q0F9V3_9ROSI</name>
<dbReference type="PRINTS" id="PR00385">
    <property type="entry name" value="P450"/>
</dbReference>
<dbReference type="SUPFAM" id="SSF48264">
    <property type="entry name" value="Cytochrome P450"/>
    <property type="match status" value="1"/>
</dbReference>
<reference evidence="10" key="1">
    <citation type="submission" date="2022-02" db="EMBL/GenBank/DDBJ databases">
        <authorList>
            <person name="Henning P.M."/>
            <person name="McCubbin A.G."/>
            <person name="Shore J.S."/>
        </authorList>
    </citation>
    <scope>NUCLEOTIDE SEQUENCE</scope>
    <source>
        <strain evidence="10">F60SS</strain>
        <tissue evidence="10">Leaves</tissue>
    </source>
</reference>
<evidence type="ECO:0000256" key="7">
    <source>
        <dbReference type="ARBA" id="ARBA00023033"/>
    </source>
</evidence>
<evidence type="ECO:0000256" key="8">
    <source>
        <dbReference type="PIRSR" id="PIRSR602401-1"/>
    </source>
</evidence>
<sequence length="523" mass="60044">MVSFEYLEILVAVFCVLLLCQWNWKKFSPVTNWPVVGMLPGLLYNAHNIHEYATQLLKKNGGTFEFKGPWFAKMDILLTSDPLNVRHISTKNFPNYQKGREYKKIFEPFGDGVLNSDSESWKLFRRMIQSMIKDNNFEMFLERSMREKVTKGLIPVLENVSSRQGATVDLQDLFQRFTFDNICLLVLGSDPNSLSVDLPEIAYKTAFDDVEEAIFYRHIVPESIWRLQKWLNVGEEKKLSKAMNVIDSFLEQCISAKKAQFLQRKLIVEQVDEEKEKDYDLITSCMEEQESINGSQNTTDPPSKNPDRYLRDIGFNFIAAGKDTVNAALTWFFWLVATHPSVEEKIVQEIKANLQAKEDPKSSFFSLEELSKLVYLHGAICETLRLYPAVPFNHRVAVEPDTLPSGQRVEANTRVMFSMYSMGSMEEIWGEDCLEFKPERWISDRGGIVHVPSYKFIAFNTGPRSCLGKDITFIQMKIIATSILWNYHVQVVEGHPVVPGLSVMMHMKHGLNVRVSRRGSAAN</sequence>
<evidence type="ECO:0000256" key="9">
    <source>
        <dbReference type="RuleBase" id="RU000461"/>
    </source>
</evidence>
<dbReference type="Proteomes" id="UP001141552">
    <property type="component" value="Unassembled WGS sequence"/>
</dbReference>
<dbReference type="GO" id="GO:0016705">
    <property type="term" value="F:oxidoreductase activity, acting on paired donors, with incorporation or reduction of molecular oxygen"/>
    <property type="evidence" value="ECO:0007669"/>
    <property type="project" value="InterPro"/>
</dbReference>
<dbReference type="GO" id="GO:0004497">
    <property type="term" value="F:monooxygenase activity"/>
    <property type="evidence" value="ECO:0007669"/>
    <property type="project" value="UniProtKB-KW"/>
</dbReference>
<dbReference type="InterPro" id="IPR036396">
    <property type="entry name" value="Cyt_P450_sf"/>
</dbReference>
<comment type="cofactor">
    <cofactor evidence="1 8">
        <name>heme</name>
        <dbReference type="ChEBI" id="CHEBI:30413"/>
    </cofactor>
</comment>
<evidence type="ECO:0000256" key="1">
    <source>
        <dbReference type="ARBA" id="ARBA00001971"/>
    </source>
</evidence>
<dbReference type="AlphaFoldDB" id="A0A9Q0F9V3"/>
<dbReference type="InterPro" id="IPR001128">
    <property type="entry name" value="Cyt_P450"/>
</dbReference>
<dbReference type="CDD" id="cd11064">
    <property type="entry name" value="CYP86A"/>
    <property type="match status" value="1"/>
</dbReference>
<evidence type="ECO:0000256" key="5">
    <source>
        <dbReference type="ARBA" id="ARBA00023002"/>
    </source>
</evidence>
<keyword evidence="7 9" id="KW-0503">Monooxygenase</keyword>
<protein>
    <recommendedName>
        <fullName evidence="12">Cytochrome P450</fullName>
    </recommendedName>
</protein>
<comment type="caution">
    <text evidence="10">The sequence shown here is derived from an EMBL/GenBank/DDBJ whole genome shotgun (WGS) entry which is preliminary data.</text>
</comment>
<evidence type="ECO:0000256" key="3">
    <source>
        <dbReference type="ARBA" id="ARBA00022617"/>
    </source>
</evidence>
<keyword evidence="11" id="KW-1185">Reference proteome</keyword>
<dbReference type="PRINTS" id="PR00463">
    <property type="entry name" value="EP450I"/>
</dbReference>
<feature type="binding site" description="axial binding residue" evidence="8">
    <location>
        <position position="466"/>
    </location>
    <ligand>
        <name>heme</name>
        <dbReference type="ChEBI" id="CHEBI:30413"/>
    </ligand>
    <ligandPart>
        <name>Fe</name>
        <dbReference type="ChEBI" id="CHEBI:18248"/>
    </ligandPart>
</feature>
<comment type="similarity">
    <text evidence="2 9">Belongs to the cytochrome P450 family.</text>
</comment>
<dbReference type="Pfam" id="PF00067">
    <property type="entry name" value="p450"/>
    <property type="match status" value="1"/>
</dbReference>
<dbReference type="PROSITE" id="PS00086">
    <property type="entry name" value="CYTOCHROME_P450"/>
    <property type="match status" value="1"/>
</dbReference>
<evidence type="ECO:0000256" key="2">
    <source>
        <dbReference type="ARBA" id="ARBA00010617"/>
    </source>
</evidence>
<reference evidence="10" key="2">
    <citation type="journal article" date="2023" name="Plants (Basel)">
        <title>Annotation of the Turnera subulata (Passifloraceae) Draft Genome Reveals the S-Locus Evolved after the Divergence of Turneroideae from Passifloroideae in a Stepwise Manner.</title>
        <authorList>
            <person name="Henning P.M."/>
            <person name="Roalson E.H."/>
            <person name="Mir W."/>
            <person name="McCubbin A.G."/>
            <person name="Shore J.S."/>
        </authorList>
    </citation>
    <scope>NUCLEOTIDE SEQUENCE</scope>
    <source>
        <strain evidence="10">F60SS</strain>
    </source>
</reference>
<dbReference type="GO" id="GO:0020037">
    <property type="term" value="F:heme binding"/>
    <property type="evidence" value="ECO:0007669"/>
    <property type="project" value="InterPro"/>
</dbReference>
<dbReference type="Gene3D" id="1.10.630.10">
    <property type="entry name" value="Cytochrome P450"/>
    <property type="match status" value="1"/>
</dbReference>
<dbReference type="EMBL" id="JAKUCV010006391">
    <property type="protein sequence ID" value="KAJ4827568.1"/>
    <property type="molecule type" value="Genomic_DNA"/>
</dbReference>
<evidence type="ECO:0000256" key="6">
    <source>
        <dbReference type="ARBA" id="ARBA00023004"/>
    </source>
</evidence>
<evidence type="ECO:0000256" key="4">
    <source>
        <dbReference type="ARBA" id="ARBA00022723"/>
    </source>
</evidence>
<dbReference type="GO" id="GO:0006629">
    <property type="term" value="P:lipid metabolic process"/>
    <property type="evidence" value="ECO:0007669"/>
    <property type="project" value="UniProtKB-ARBA"/>
</dbReference>
<dbReference type="PANTHER" id="PTHR24296">
    <property type="entry name" value="CYTOCHROME P450"/>
    <property type="match status" value="1"/>
</dbReference>
<keyword evidence="3 8" id="KW-0349">Heme</keyword>